<name>A0A7X9YIF0_9ACTN</name>
<dbReference type="PANTHER" id="PTHR43673:SF2">
    <property type="entry name" value="NITROREDUCTASE"/>
    <property type="match status" value="1"/>
</dbReference>
<proteinExistence type="inferred from homology"/>
<dbReference type="InterPro" id="IPR029479">
    <property type="entry name" value="Nitroreductase"/>
</dbReference>
<dbReference type="GO" id="GO:0016491">
    <property type="term" value="F:oxidoreductase activity"/>
    <property type="evidence" value="ECO:0007669"/>
    <property type="project" value="UniProtKB-KW"/>
</dbReference>
<dbReference type="Proteomes" id="UP000546970">
    <property type="component" value="Unassembled WGS sequence"/>
</dbReference>
<organism evidence="7 8">
    <name type="scientific">Collinsella acetigenes</name>
    <dbReference type="NCBI Taxonomy" id="2713419"/>
    <lineage>
        <taxon>Bacteria</taxon>
        <taxon>Bacillati</taxon>
        <taxon>Actinomycetota</taxon>
        <taxon>Coriobacteriia</taxon>
        <taxon>Coriobacteriales</taxon>
        <taxon>Coriobacteriaceae</taxon>
        <taxon>Collinsella</taxon>
    </lineage>
</organism>
<evidence type="ECO:0000256" key="4">
    <source>
        <dbReference type="ARBA" id="ARBA00022643"/>
    </source>
</evidence>
<protein>
    <recommendedName>
        <fullName evidence="6">Nitroreductase domain-containing protein</fullName>
    </recommendedName>
</protein>
<evidence type="ECO:0000259" key="6">
    <source>
        <dbReference type="Pfam" id="PF00881"/>
    </source>
</evidence>
<comment type="caution">
    <text evidence="7">The sequence shown here is derived from an EMBL/GenBank/DDBJ whole genome shotgun (WGS) entry which is preliminary data.</text>
</comment>
<sequence>MSFEDLTRARFSCRRYEDRPVEDDVLARVIEAGRIAPSACNKHPTRIKVCTSKDDLARAALACPRFERNGSIFGAPAIIIACAETERAWVRKYDQMNSSEIDTSIVVDQMMMAATEQGLGTCWVCAFDPQVIKEQFGLPAGLRPISMLPLGYPAEIIAAPEARETRCISPEDFTI</sequence>
<comment type="similarity">
    <text evidence="2">Belongs to the nitroreductase family.</text>
</comment>
<keyword evidence="8" id="KW-1185">Reference proteome</keyword>
<keyword evidence="5" id="KW-0560">Oxidoreductase</keyword>
<dbReference type="RefSeq" id="WP_169277395.1">
    <property type="nucleotide sequence ID" value="NZ_JABBCP010000002.1"/>
</dbReference>
<comment type="cofactor">
    <cofactor evidence="1">
        <name>FMN</name>
        <dbReference type="ChEBI" id="CHEBI:58210"/>
    </cofactor>
</comment>
<keyword evidence="4" id="KW-0288">FMN</keyword>
<dbReference type="CDD" id="cd20609">
    <property type="entry name" value="nitroreductase"/>
    <property type="match status" value="1"/>
</dbReference>
<reference evidence="7 8" key="1">
    <citation type="submission" date="2020-04" db="EMBL/GenBank/DDBJ databases">
        <title>Collinsella sp. KGMB02528 nov., an anaerobic actinobacterium isolated from human feces.</title>
        <authorList>
            <person name="Han K.-I."/>
            <person name="Eom M.K."/>
            <person name="Kim J.-S."/>
            <person name="Lee K.C."/>
            <person name="Suh M.K."/>
            <person name="Park S.-H."/>
            <person name="Lee J.H."/>
            <person name="Kang S.W."/>
            <person name="Park J.-E."/>
            <person name="Oh B.S."/>
            <person name="Yu S.Y."/>
            <person name="Choi S.-H."/>
            <person name="Lee D.H."/>
            <person name="Yoon H."/>
            <person name="Kim B.-Y."/>
            <person name="Lee J.H."/>
            <person name="Lee J.-S."/>
        </authorList>
    </citation>
    <scope>NUCLEOTIDE SEQUENCE [LARGE SCALE GENOMIC DNA]</scope>
    <source>
        <strain evidence="7 8">KGMB02528</strain>
    </source>
</reference>
<feature type="domain" description="Nitroreductase" evidence="6">
    <location>
        <begin position="8"/>
        <end position="61"/>
    </location>
</feature>
<dbReference type="AlphaFoldDB" id="A0A7X9YIF0"/>
<feature type="domain" description="Nitroreductase" evidence="6">
    <location>
        <begin position="67"/>
        <end position="152"/>
    </location>
</feature>
<evidence type="ECO:0000313" key="7">
    <source>
        <dbReference type="EMBL" id="NMF55789.1"/>
    </source>
</evidence>
<gene>
    <name evidence="7" type="ORF">HF320_05555</name>
</gene>
<evidence type="ECO:0000256" key="5">
    <source>
        <dbReference type="ARBA" id="ARBA00023002"/>
    </source>
</evidence>
<dbReference type="SUPFAM" id="SSF55469">
    <property type="entry name" value="FMN-dependent nitroreductase-like"/>
    <property type="match status" value="1"/>
</dbReference>
<dbReference type="Pfam" id="PF00881">
    <property type="entry name" value="Nitroreductase"/>
    <property type="match status" value="2"/>
</dbReference>
<accession>A0A7X9YIF0</accession>
<evidence type="ECO:0000256" key="1">
    <source>
        <dbReference type="ARBA" id="ARBA00001917"/>
    </source>
</evidence>
<keyword evidence="3" id="KW-0285">Flavoprotein</keyword>
<dbReference type="EMBL" id="JABBCP010000002">
    <property type="protein sequence ID" value="NMF55789.1"/>
    <property type="molecule type" value="Genomic_DNA"/>
</dbReference>
<evidence type="ECO:0000313" key="8">
    <source>
        <dbReference type="Proteomes" id="UP000546970"/>
    </source>
</evidence>
<dbReference type="InterPro" id="IPR000415">
    <property type="entry name" value="Nitroreductase-like"/>
</dbReference>
<dbReference type="Gene3D" id="3.40.109.10">
    <property type="entry name" value="NADH Oxidase"/>
    <property type="match status" value="1"/>
</dbReference>
<evidence type="ECO:0000256" key="3">
    <source>
        <dbReference type="ARBA" id="ARBA00022630"/>
    </source>
</evidence>
<evidence type="ECO:0000256" key="2">
    <source>
        <dbReference type="ARBA" id="ARBA00007118"/>
    </source>
</evidence>
<dbReference type="PANTHER" id="PTHR43673">
    <property type="entry name" value="NAD(P)H NITROREDUCTASE YDGI-RELATED"/>
    <property type="match status" value="1"/>
</dbReference>